<dbReference type="AlphaFoldDB" id="A0A550BVR3"/>
<dbReference type="OrthoDB" id="10584652at2759"/>
<dbReference type="Proteomes" id="UP000320762">
    <property type="component" value="Unassembled WGS sequence"/>
</dbReference>
<sequence length="147" mass="17075">PMALLTHLIIGVLEACILQDLSRATRRILIAMTTPVVASMTIYFLAPLTLLEYCDKIQAEAHASLPDILEDGVLVARPDGPNMDRDRSSACLHTFSFRLRRLRKLDERKLRAAHAIWGMSRNPIWHRIVSFWWLFTTLRLFYDYYVM</sequence>
<reference evidence="2 3" key="1">
    <citation type="journal article" date="2019" name="New Phytol.">
        <title>Comparative genomics reveals unique wood-decay strategies and fruiting body development in the Schizophyllaceae.</title>
        <authorList>
            <person name="Almasi E."/>
            <person name="Sahu N."/>
            <person name="Krizsan K."/>
            <person name="Balint B."/>
            <person name="Kovacs G.M."/>
            <person name="Kiss B."/>
            <person name="Cseklye J."/>
            <person name="Drula E."/>
            <person name="Henrissat B."/>
            <person name="Nagy I."/>
            <person name="Chovatia M."/>
            <person name="Adam C."/>
            <person name="LaButti K."/>
            <person name="Lipzen A."/>
            <person name="Riley R."/>
            <person name="Grigoriev I.V."/>
            <person name="Nagy L.G."/>
        </authorList>
    </citation>
    <scope>NUCLEOTIDE SEQUENCE [LARGE SCALE GENOMIC DNA]</scope>
    <source>
        <strain evidence="2 3">NL-1724</strain>
    </source>
</reference>
<keyword evidence="1" id="KW-1133">Transmembrane helix</keyword>
<gene>
    <name evidence="2" type="ORF">BD626DRAFT_352132</name>
</gene>
<feature type="non-terminal residue" evidence="2">
    <location>
        <position position="147"/>
    </location>
</feature>
<evidence type="ECO:0000256" key="1">
    <source>
        <dbReference type="SAM" id="Phobius"/>
    </source>
</evidence>
<feature type="non-terminal residue" evidence="2">
    <location>
        <position position="1"/>
    </location>
</feature>
<evidence type="ECO:0000313" key="3">
    <source>
        <dbReference type="Proteomes" id="UP000320762"/>
    </source>
</evidence>
<organism evidence="2 3">
    <name type="scientific">Schizophyllum amplum</name>
    <dbReference type="NCBI Taxonomy" id="97359"/>
    <lineage>
        <taxon>Eukaryota</taxon>
        <taxon>Fungi</taxon>
        <taxon>Dikarya</taxon>
        <taxon>Basidiomycota</taxon>
        <taxon>Agaricomycotina</taxon>
        <taxon>Agaricomycetes</taxon>
        <taxon>Agaricomycetidae</taxon>
        <taxon>Agaricales</taxon>
        <taxon>Schizophyllaceae</taxon>
        <taxon>Schizophyllum</taxon>
    </lineage>
</organism>
<feature type="transmembrane region" description="Helical" evidence="1">
    <location>
        <begin position="124"/>
        <end position="142"/>
    </location>
</feature>
<name>A0A550BVR3_9AGAR</name>
<evidence type="ECO:0000313" key="2">
    <source>
        <dbReference type="EMBL" id="TRM56642.1"/>
    </source>
</evidence>
<keyword evidence="1" id="KW-0472">Membrane</keyword>
<keyword evidence="1" id="KW-0812">Transmembrane</keyword>
<protein>
    <submittedName>
        <fullName evidence="2">Uncharacterized protein</fullName>
    </submittedName>
</protein>
<feature type="transmembrane region" description="Helical" evidence="1">
    <location>
        <begin position="28"/>
        <end position="46"/>
    </location>
</feature>
<keyword evidence="3" id="KW-1185">Reference proteome</keyword>
<comment type="caution">
    <text evidence="2">The sequence shown here is derived from an EMBL/GenBank/DDBJ whole genome shotgun (WGS) entry which is preliminary data.</text>
</comment>
<proteinExistence type="predicted"/>
<accession>A0A550BVR3</accession>
<dbReference type="EMBL" id="VDMD01000064">
    <property type="protein sequence ID" value="TRM56642.1"/>
    <property type="molecule type" value="Genomic_DNA"/>
</dbReference>